<feature type="domain" description="KOW" evidence="6">
    <location>
        <begin position="137"/>
        <end position="164"/>
    </location>
</feature>
<dbReference type="Gene3D" id="2.30.30.30">
    <property type="match status" value="1"/>
</dbReference>
<reference evidence="7" key="1">
    <citation type="submission" date="2016-10" db="EMBL/GenBank/DDBJ databases">
        <title>Sequence of Gallionella enrichment culture.</title>
        <authorList>
            <person name="Poehlein A."/>
            <person name="Muehling M."/>
            <person name="Daniel R."/>
        </authorList>
    </citation>
    <scope>NUCLEOTIDE SEQUENCE</scope>
</reference>
<dbReference type="SMART" id="SM00738">
    <property type="entry name" value="NGN"/>
    <property type="match status" value="1"/>
</dbReference>
<evidence type="ECO:0000256" key="1">
    <source>
        <dbReference type="ARBA" id="ARBA00022472"/>
    </source>
</evidence>
<dbReference type="PROSITE" id="PS01014">
    <property type="entry name" value="NUSG"/>
    <property type="match status" value="1"/>
</dbReference>
<dbReference type="FunFam" id="2.30.30.30:FF:000002">
    <property type="entry name" value="Transcription termination/antitermination factor NusG"/>
    <property type="match status" value="1"/>
</dbReference>
<gene>
    <name evidence="7" type="ORF">GALL_84980</name>
</gene>
<dbReference type="InterPro" id="IPR043425">
    <property type="entry name" value="NusG-like"/>
</dbReference>
<evidence type="ECO:0000259" key="5">
    <source>
        <dbReference type="SMART" id="SM00738"/>
    </source>
</evidence>
<dbReference type="InterPro" id="IPR015869">
    <property type="entry name" value="Transcrpt_antiterm_NusG_bac_CS"/>
</dbReference>
<dbReference type="GO" id="GO:0006354">
    <property type="term" value="P:DNA-templated transcription elongation"/>
    <property type="evidence" value="ECO:0007669"/>
    <property type="project" value="InterPro"/>
</dbReference>
<dbReference type="Gene3D" id="3.30.70.940">
    <property type="entry name" value="NusG, N-terminal domain"/>
    <property type="match status" value="1"/>
</dbReference>
<keyword evidence="1" id="KW-0806">Transcription termination</keyword>
<dbReference type="SUPFAM" id="SSF50104">
    <property type="entry name" value="Translation proteins SH3-like domain"/>
    <property type="match status" value="1"/>
</dbReference>
<dbReference type="GO" id="GO:0006353">
    <property type="term" value="P:DNA-templated transcription termination"/>
    <property type="evidence" value="ECO:0007669"/>
    <property type="project" value="UniProtKB-KW"/>
</dbReference>
<protein>
    <recommendedName>
        <fullName evidence="8">Transcription termination/antitermination protein NusG</fullName>
    </recommendedName>
</protein>
<dbReference type="PRINTS" id="PR00338">
    <property type="entry name" value="NUSGTNSCPFCT"/>
</dbReference>
<dbReference type="SMART" id="SM00739">
    <property type="entry name" value="KOW"/>
    <property type="match status" value="1"/>
</dbReference>
<evidence type="ECO:0008006" key="8">
    <source>
        <dbReference type="Google" id="ProtNLM"/>
    </source>
</evidence>
<dbReference type="HAMAP" id="MF_00948">
    <property type="entry name" value="NusG"/>
    <property type="match status" value="1"/>
</dbReference>
<dbReference type="GO" id="GO:0031564">
    <property type="term" value="P:transcription antitermination"/>
    <property type="evidence" value="ECO:0007669"/>
    <property type="project" value="UniProtKB-KW"/>
</dbReference>
<dbReference type="InterPro" id="IPR047050">
    <property type="entry name" value="NGN"/>
</dbReference>
<dbReference type="InterPro" id="IPR014722">
    <property type="entry name" value="Rib_uL2_dom2"/>
</dbReference>
<dbReference type="InterPro" id="IPR001062">
    <property type="entry name" value="Transcrpt_antiterm_NusG"/>
</dbReference>
<evidence type="ECO:0000256" key="2">
    <source>
        <dbReference type="ARBA" id="ARBA00022814"/>
    </source>
</evidence>
<keyword evidence="3" id="KW-0805">Transcription regulation</keyword>
<dbReference type="AlphaFoldDB" id="A0A1J5SLB4"/>
<evidence type="ECO:0000256" key="4">
    <source>
        <dbReference type="ARBA" id="ARBA00023163"/>
    </source>
</evidence>
<dbReference type="InterPro" id="IPR005824">
    <property type="entry name" value="KOW"/>
</dbReference>
<comment type="caution">
    <text evidence="7">The sequence shown here is derived from an EMBL/GenBank/DDBJ whole genome shotgun (WGS) entry which is preliminary data.</text>
</comment>
<dbReference type="InterPro" id="IPR008991">
    <property type="entry name" value="Translation_prot_SH3-like_sf"/>
</dbReference>
<evidence type="ECO:0000259" key="6">
    <source>
        <dbReference type="SMART" id="SM00739"/>
    </source>
</evidence>
<evidence type="ECO:0000313" key="7">
    <source>
        <dbReference type="EMBL" id="OIR09265.1"/>
    </source>
</evidence>
<dbReference type="Pfam" id="PF02357">
    <property type="entry name" value="NusG"/>
    <property type="match status" value="1"/>
</dbReference>
<evidence type="ECO:0000256" key="3">
    <source>
        <dbReference type="ARBA" id="ARBA00023015"/>
    </source>
</evidence>
<dbReference type="Pfam" id="PF00467">
    <property type="entry name" value="KOW"/>
    <property type="match status" value="1"/>
</dbReference>
<dbReference type="CDD" id="cd06091">
    <property type="entry name" value="KOW_NusG"/>
    <property type="match status" value="1"/>
</dbReference>
<sequence>MSSAQTSAPAGAQWFALHTLSGQENKVKTYIEKFKSAEELDDFIFEVLLPTEVVSEVKAGKKSTKVRKLYPGYVFIQMRLYGEDAKIINKPWYFVKETTGVIGFVGGDNPAPLRQVEIDEIKARIEAANGKEVPKVQYSVGEEVKITDGAFANLTGRIDEIDPDRGKLKISVSIFGRFTPVELEYWQVQRITE</sequence>
<dbReference type="CDD" id="cd09891">
    <property type="entry name" value="NGN_Bact_1"/>
    <property type="match status" value="1"/>
</dbReference>
<dbReference type="GO" id="GO:0005829">
    <property type="term" value="C:cytosol"/>
    <property type="evidence" value="ECO:0007669"/>
    <property type="project" value="TreeGrafter"/>
</dbReference>
<name>A0A1J5SLB4_9ZZZZ</name>
<dbReference type="EMBL" id="MLJW01000027">
    <property type="protein sequence ID" value="OIR09265.1"/>
    <property type="molecule type" value="Genomic_DNA"/>
</dbReference>
<organism evidence="7">
    <name type="scientific">mine drainage metagenome</name>
    <dbReference type="NCBI Taxonomy" id="410659"/>
    <lineage>
        <taxon>unclassified sequences</taxon>
        <taxon>metagenomes</taxon>
        <taxon>ecological metagenomes</taxon>
    </lineage>
</organism>
<dbReference type="NCBIfam" id="TIGR00922">
    <property type="entry name" value="nusG"/>
    <property type="match status" value="1"/>
</dbReference>
<proteinExistence type="inferred from homology"/>
<dbReference type="InterPro" id="IPR036735">
    <property type="entry name" value="NGN_dom_sf"/>
</dbReference>
<keyword evidence="2" id="KW-0889">Transcription antitermination</keyword>
<dbReference type="PANTHER" id="PTHR30265">
    <property type="entry name" value="RHO-INTERACTING TRANSCRIPTION TERMINATION FACTOR NUSG"/>
    <property type="match status" value="1"/>
</dbReference>
<dbReference type="GO" id="GO:0032784">
    <property type="term" value="P:regulation of DNA-templated transcription elongation"/>
    <property type="evidence" value="ECO:0007669"/>
    <property type="project" value="InterPro"/>
</dbReference>
<keyword evidence="4" id="KW-0804">Transcription</keyword>
<dbReference type="SUPFAM" id="SSF82679">
    <property type="entry name" value="N-utilization substance G protein NusG, N-terminal domain"/>
    <property type="match status" value="1"/>
</dbReference>
<dbReference type="InterPro" id="IPR006645">
    <property type="entry name" value="NGN-like_dom"/>
</dbReference>
<feature type="domain" description="NusG-like N-terminal" evidence="5">
    <location>
        <begin position="11"/>
        <end position="125"/>
    </location>
</feature>
<dbReference type="PANTHER" id="PTHR30265:SF2">
    <property type="entry name" value="TRANSCRIPTION TERMINATION_ANTITERMINATION PROTEIN NUSG"/>
    <property type="match status" value="1"/>
</dbReference>
<accession>A0A1J5SLB4</accession>